<keyword evidence="2" id="KW-1185">Reference proteome</keyword>
<protein>
    <submittedName>
        <fullName evidence="1">Uncharacterized protein</fullName>
    </submittedName>
</protein>
<dbReference type="RefSeq" id="WP_181752435.1">
    <property type="nucleotide sequence ID" value="NZ_JACEIQ010000013.1"/>
</dbReference>
<gene>
    <name evidence="1" type="ORF">H1191_12815</name>
</gene>
<dbReference type="AlphaFoldDB" id="A0A7W1WSD2"/>
<proteinExistence type="predicted"/>
<evidence type="ECO:0000313" key="2">
    <source>
        <dbReference type="Proteomes" id="UP000535491"/>
    </source>
</evidence>
<dbReference type="Proteomes" id="UP000535491">
    <property type="component" value="Unassembled WGS sequence"/>
</dbReference>
<comment type="caution">
    <text evidence="1">The sequence shown here is derived from an EMBL/GenBank/DDBJ whole genome shotgun (WGS) entry which is preliminary data.</text>
</comment>
<reference evidence="1 2" key="1">
    <citation type="submission" date="2020-07" db="EMBL/GenBank/DDBJ databases">
        <authorList>
            <person name="Feng H."/>
        </authorList>
    </citation>
    <scope>NUCLEOTIDE SEQUENCE [LARGE SCALE GENOMIC DNA]</scope>
    <source>
        <strain evidence="2">s-10</strain>
    </source>
</reference>
<sequence length="156" mass="18376">MLPGDLRQILYQNLKNEEEETLENLKKVFHYPFPDETDLLLFEMQGVEYLNITAFPFTGYASQLTHNTHGENLTADLNLFSYNLLKGFPDEPMEDHILADTEEEFINWFAKQWEKAGGSYFPYPCYLTIHGGGELYDLSRREWLDDAEKLWDSFFE</sequence>
<evidence type="ECO:0000313" key="1">
    <source>
        <dbReference type="EMBL" id="MBA4495188.1"/>
    </source>
</evidence>
<organism evidence="1 2">
    <name type="scientific">Paenactinomyces guangxiensis</name>
    <dbReference type="NCBI Taxonomy" id="1490290"/>
    <lineage>
        <taxon>Bacteria</taxon>
        <taxon>Bacillati</taxon>
        <taxon>Bacillota</taxon>
        <taxon>Bacilli</taxon>
        <taxon>Bacillales</taxon>
        <taxon>Thermoactinomycetaceae</taxon>
        <taxon>Paenactinomyces</taxon>
    </lineage>
</organism>
<dbReference type="EMBL" id="JACEIQ010000013">
    <property type="protein sequence ID" value="MBA4495188.1"/>
    <property type="molecule type" value="Genomic_DNA"/>
</dbReference>
<accession>A0A7W1WSD2</accession>
<name>A0A7W1WSD2_9BACL</name>